<dbReference type="InterPro" id="IPR036615">
    <property type="entry name" value="Mur_ligase_C_dom_sf"/>
</dbReference>
<evidence type="ECO:0000256" key="13">
    <source>
        <dbReference type="ARBA" id="ARBA00048425"/>
    </source>
</evidence>
<dbReference type="Gene3D" id="3.90.190.20">
    <property type="entry name" value="Mur ligase, C-terminal domain"/>
    <property type="match status" value="1"/>
</dbReference>
<dbReference type="NCBIfam" id="TIGR02068">
    <property type="entry name" value="cya_phycin_syn"/>
    <property type="match status" value="1"/>
</dbReference>
<dbReference type="Gene3D" id="3.30.470.20">
    <property type="entry name" value="ATP-grasp fold, B domain"/>
    <property type="match status" value="2"/>
</dbReference>
<dbReference type="InterPro" id="IPR044019">
    <property type="entry name" value="Cyanophycin_syn_N"/>
</dbReference>
<comment type="pathway">
    <text evidence="2">Cell wall biogenesis; peptidoglycan biosynthesis.</text>
</comment>
<dbReference type="InterPro" id="IPR005479">
    <property type="entry name" value="CPAse_ATP-bd"/>
</dbReference>
<dbReference type="PANTHER" id="PTHR23135">
    <property type="entry name" value="MUR LIGASE FAMILY MEMBER"/>
    <property type="match status" value="1"/>
</dbReference>
<dbReference type="EC" id="6.3.2.29" evidence="6"/>
<comment type="subunit">
    <text evidence="4">Homodimer.</text>
</comment>
<reference evidence="17" key="1">
    <citation type="submission" date="2017-04" db="EMBL/GenBank/DDBJ databases">
        <authorList>
            <person name="Varghese N."/>
            <person name="Submissions S."/>
        </authorList>
    </citation>
    <scope>NUCLEOTIDE SEQUENCE [LARGE SCALE GENOMIC DNA]</scope>
    <source>
        <strain evidence="17">DSM 9293</strain>
    </source>
</reference>
<dbReference type="SUPFAM" id="SSF56059">
    <property type="entry name" value="Glutathione synthetase ATP-binding domain-like"/>
    <property type="match status" value="1"/>
</dbReference>
<evidence type="ECO:0000313" key="17">
    <source>
        <dbReference type="Proteomes" id="UP000192660"/>
    </source>
</evidence>
<dbReference type="GO" id="GO:0071160">
    <property type="term" value="F:cyanophycin synthetase activity (L-aspartate-adding)"/>
    <property type="evidence" value="ECO:0007669"/>
    <property type="project" value="UniProtKB-EC"/>
</dbReference>
<dbReference type="EC" id="6.3.2.30" evidence="5"/>
<evidence type="ECO:0000256" key="3">
    <source>
        <dbReference type="ARBA" id="ARBA00009060"/>
    </source>
</evidence>
<dbReference type="GO" id="GO:0046872">
    <property type="term" value="F:metal ion binding"/>
    <property type="evidence" value="ECO:0007669"/>
    <property type="project" value="InterPro"/>
</dbReference>
<evidence type="ECO:0000256" key="7">
    <source>
        <dbReference type="ARBA" id="ARBA00022036"/>
    </source>
</evidence>
<evidence type="ECO:0000259" key="15">
    <source>
        <dbReference type="PROSITE" id="PS50975"/>
    </source>
</evidence>
<comment type="function">
    <text evidence="1">Catalyzes the ATP-dependent polymerization of arginine and aspartate to multi-L-arginyl-poly-L-aspartic acid (cyanophycin; a water-insoluble reserve polymer).</text>
</comment>
<keyword evidence="9 14" id="KW-0547">Nucleotide-binding</keyword>
<dbReference type="SUPFAM" id="SSF53623">
    <property type="entry name" value="MurD-like peptide ligases, catalytic domain"/>
    <property type="match status" value="1"/>
</dbReference>
<comment type="similarity">
    <text evidence="3">In the C-terminal section; belongs to the MurCDEF family.</text>
</comment>
<comment type="catalytic activity">
    <reaction evidence="12">
        <text>[L-4-(L-arginin-2-N-yl)aspartate](n)-L-aspartate + L-arginine + ATP = [L-4-(L-arginin-2-N-yl)aspartate](n+1) + ADP + phosphate + H(+)</text>
        <dbReference type="Rhea" id="RHEA:23888"/>
        <dbReference type="Rhea" id="RHEA-COMP:13732"/>
        <dbReference type="Rhea" id="RHEA-COMP:13733"/>
        <dbReference type="ChEBI" id="CHEBI:15378"/>
        <dbReference type="ChEBI" id="CHEBI:30616"/>
        <dbReference type="ChEBI" id="CHEBI:32682"/>
        <dbReference type="ChEBI" id="CHEBI:43474"/>
        <dbReference type="ChEBI" id="CHEBI:137986"/>
        <dbReference type="ChEBI" id="CHEBI:137990"/>
        <dbReference type="ChEBI" id="CHEBI:456216"/>
        <dbReference type="EC" id="6.3.2.30"/>
    </reaction>
</comment>
<protein>
    <recommendedName>
        <fullName evidence="7">Cyanophycin synthetase</fullName>
        <ecNumber evidence="6">6.3.2.29</ecNumber>
        <ecNumber evidence="5">6.3.2.30</ecNumber>
    </recommendedName>
    <alternativeName>
        <fullName evidence="11">Cyanophycin synthase</fullName>
    </alternativeName>
</protein>
<dbReference type="Proteomes" id="UP000192660">
    <property type="component" value="Unassembled WGS sequence"/>
</dbReference>
<dbReference type="InterPro" id="IPR004101">
    <property type="entry name" value="Mur_ligase_C"/>
</dbReference>
<dbReference type="InterPro" id="IPR036565">
    <property type="entry name" value="Mur-like_cat_sf"/>
</dbReference>
<dbReference type="NCBIfam" id="NF010623">
    <property type="entry name" value="PRK14016.1"/>
    <property type="match status" value="1"/>
</dbReference>
<dbReference type="Gene3D" id="3.40.1190.10">
    <property type="entry name" value="Mur-like, catalytic domain"/>
    <property type="match status" value="1"/>
</dbReference>
<name>A0A1W1WAQ2_SULTA</name>
<feature type="domain" description="ATP-grasp" evidence="15">
    <location>
        <begin position="222"/>
        <end position="477"/>
    </location>
</feature>
<evidence type="ECO:0000256" key="8">
    <source>
        <dbReference type="ARBA" id="ARBA00022598"/>
    </source>
</evidence>
<dbReference type="EMBL" id="FWWY01000001">
    <property type="protein sequence ID" value="SMC03229.1"/>
    <property type="molecule type" value="Genomic_DNA"/>
</dbReference>
<dbReference type="PANTHER" id="PTHR23135:SF18">
    <property type="entry name" value="CYANOPHYCIN SYNTHETASE"/>
    <property type="match status" value="1"/>
</dbReference>
<evidence type="ECO:0000256" key="11">
    <source>
        <dbReference type="ARBA" id="ARBA00031353"/>
    </source>
</evidence>
<evidence type="ECO:0000256" key="12">
    <source>
        <dbReference type="ARBA" id="ARBA00048094"/>
    </source>
</evidence>
<evidence type="ECO:0000313" key="16">
    <source>
        <dbReference type="EMBL" id="SMC03229.1"/>
    </source>
</evidence>
<evidence type="ECO:0000256" key="10">
    <source>
        <dbReference type="ARBA" id="ARBA00022840"/>
    </source>
</evidence>
<dbReference type="InterPro" id="IPR011761">
    <property type="entry name" value="ATP-grasp"/>
</dbReference>
<dbReference type="RefSeq" id="WP_020374292.1">
    <property type="nucleotide sequence ID" value="NZ_FWWY01000001.1"/>
</dbReference>
<proteinExistence type="inferred from homology"/>
<keyword evidence="8" id="KW-0436">Ligase</keyword>
<keyword evidence="17" id="KW-1185">Reference proteome</keyword>
<comment type="catalytic activity">
    <reaction evidence="13">
        <text>[L-4-(L-arginin-2-N-yl)aspartate](n) + L-aspartate + ATP = [L-4-(L-arginin-2-N-yl)aspartate](n)-L-aspartate + ADP + phosphate + H(+)</text>
        <dbReference type="Rhea" id="RHEA:13277"/>
        <dbReference type="Rhea" id="RHEA-COMP:13728"/>
        <dbReference type="Rhea" id="RHEA-COMP:13733"/>
        <dbReference type="ChEBI" id="CHEBI:15378"/>
        <dbReference type="ChEBI" id="CHEBI:29991"/>
        <dbReference type="ChEBI" id="CHEBI:30616"/>
        <dbReference type="ChEBI" id="CHEBI:43474"/>
        <dbReference type="ChEBI" id="CHEBI:137986"/>
        <dbReference type="ChEBI" id="CHEBI:137990"/>
        <dbReference type="ChEBI" id="CHEBI:456216"/>
        <dbReference type="EC" id="6.3.2.29"/>
    </reaction>
</comment>
<dbReference type="STRING" id="28034.BFX07_00390"/>
<dbReference type="Pfam" id="PF08245">
    <property type="entry name" value="Mur_ligase_M"/>
    <property type="match status" value="1"/>
</dbReference>
<dbReference type="SUPFAM" id="SSF53244">
    <property type="entry name" value="MurD-like peptide ligases, peptide-binding domain"/>
    <property type="match status" value="1"/>
</dbReference>
<dbReference type="GO" id="GO:0071161">
    <property type="term" value="F:cyanophycin synthetase activity (L-arginine-adding)"/>
    <property type="evidence" value="ECO:0007669"/>
    <property type="project" value="UniProtKB-EC"/>
</dbReference>
<dbReference type="Pfam" id="PF18921">
    <property type="entry name" value="Cyanophycin_syn"/>
    <property type="match status" value="1"/>
</dbReference>
<sequence length="878" mass="95632">MNIDITSERFYPGPNRHTLHSAYEAIVHLGSYGSTPTCERQDFVSQILTLLPGLHDHVCSLGVPGGFVTRLQQGTYLGHVMEHVALEFLYLAGEEGHYGKTREIPGQDGVRIVFESETEEGGRLALQAASQWVKALWDQERILAWSHALSTLLDQIREYHLGPSTRAIINAAKARDIPVWRLTQENMVRLGQGIYQKRIMAALSDETSAIAVDVCQDKELTKQLLQRHGIMVPRGRSVKSHEDAIAAAQELGYPVVVKPQRGHQGQGVSLNVQDANELSRAYAWAAEHSDDGAIMIEEQAPGKPYRILVVGNKVVAASLRWPPSVTGDGIHSIDQLIEQENHNPLRGLHHTLPLSPIVRDQGTMMALIHQHLTLHSIPNPGQKVWLRESANLSSGGEAVDVTDDISGALAWDMVRTAQIVGLDIAGIDIVTPNLSEDLRSSGGMVIEVNAVPGLRMHVYPSHGQSRPVGEAIIQHLFPHHNGRIPVCAITGTNGKTTVTRMLAHIWRQTGRVVGMTSTGGIMIGNHLVQSGDLTGPWSAQVVLGDPTVEVAILETARGGMARYGLGFSDLDVAVVTNIGPDHLGQDGIDTLEDLTHLKALLVDVVRPGGTVVLNADDPYVVKMAQRTPNRIIWFSTNKDQTFITEQVAEGRGAVVLSHGYLVYRDQDGMRRIIGNRVLPASWHGRAEINVKNAMAAAAAAIAMGLDPAFVGKSLSHFAVEQGANPGRLELIHGEAVDVLLDYAHNAPALEALGQIVKRLRYGHVRTVLGLPGDRRNQDLEQAIKAAAAFSGDIVVREDADLRGRKPGEMTEFMTRTLQQVGFKPGQLMTVPQEREAVIHAVKTAPPHSLVVVLLENYQTVKDAVCRVLQPVKDTEDVS</sequence>
<evidence type="ECO:0000256" key="1">
    <source>
        <dbReference type="ARBA" id="ARBA00003184"/>
    </source>
</evidence>
<evidence type="ECO:0000256" key="2">
    <source>
        <dbReference type="ARBA" id="ARBA00004752"/>
    </source>
</evidence>
<dbReference type="Pfam" id="PF02786">
    <property type="entry name" value="CPSase_L_D2"/>
    <property type="match status" value="1"/>
</dbReference>
<dbReference type="Pfam" id="PF02875">
    <property type="entry name" value="Mur_ligase_C"/>
    <property type="match status" value="1"/>
</dbReference>
<evidence type="ECO:0000256" key="14">
    <source>
        <dbReference type="PROSITE-ProRule" id="PRU00409"/>
    </source>
</evidence>
<dbReference type="GO" id="GO:0005524">
    <property type="term" value="F:ATP binding"/>
    <property type="evidence" value="ECO:0007669"/>
    <property type="project" value="UniProtKB-UniRule"/>
</dbReference>
<dbReference type="InterPro" id="IPR011810">
    <property type="entry name" value="Cya_phycin_syn"/>
</dbReference>
<keyword evidence="10 14" id="KW-0067">ATP-binding</keyword>
<organism evidence="16 17">
    <name type="scientific">Sulfobacillus thermosulfidooxidans (strain DSM 9293 / VKM B-1269 / AT-1)</name>
    <dbReference type="NCBI Taxonomy" id="929705"/>
    <lineage>
        <taxon>Bacteria</taxon>
        <taxon>Bacillati</taxon>
        <taxon>Bacillota</taxon>
        <taxon>Clostridia</taxon>
        <taxon>Eubacteriales</taxon>
        <taxon>Clostridiales Family XVII. Incertae Sedis</taxon>
        <taxon>Sulfobacillus</taxon>
    </lineage>
</organism>
<evidence type="ECO:0000256" key="5">
    <source>
        <dbReference type="ARBA" id="ARBA00012968"/>
    </source>
</evidence>
<dbReference type="InterPro" id="IPR013221">
    <property type="entry name" value="Mur_ligase_cen"/>
</dbReference>
<dbReference type="PROSITE" id="PS50975">
    <property type="entry name" value="ATP_GRASP"/>
    <property type="match status" value="1"/>
</dbReference>
<evidence type="ECO:0000256" key="9">
    <source>
        <dbReference type="ARBA" id="ARBA00022741"/>
    </source>
</evidence>
<accession>A0A1W1WAQ2</accession>
<gene>
    <name evidence="16" type="ORF">SAMN00768000_0978</name>
</gene>
<dbReference type="AlphaFoldDB" id="A0A1W1WAQ2"/>
<evidence type="ECO:0000256" key="4">
    <source>
        <dbReference type="ARBA" id="ARBA00011738"/>
    </source>
</evidence>
<evidence type="ECO:0000256" key="6">
    <source>
        <dbReference type="ARBA" id="ARBA00013005"/>
    </source>
</evidence>